<sequence>MTYKLYPHTGTLSYVSGANTYSADGYETKGTLTTIHIYCDIQPVKGRYVVGRDGDRVDYAFDVFCPKLNTIFTDDQGLRFGFNGATYQVVRIQNYTKHTEFQI</sequence>
<dbReference type="EMBL" id="MT142937">
    <property type="protein sequence ID" value="QJA90787.1"/>
    <property type="molecule type" value="Genomic_DNA"/>
</dbReference>
<reference evidence="1" key="1">
    <citation type="submission" date="2020-03" db="EMBL/GenBank/DDBJ databases">
        <title>The deep terrestrial virosphere.</title>
        <authorList>
            <person name="Holmfeldt K."/>
            <person name="Nilsson E."/>
            <person name="Simone D."/>
            <person name="Lopez-Fernandez M."/>
            <person name="Wu X."/>
            <person name="de Brujin I."/>
            <person name="Lundin D."/>
            <person name="Andersson A."/>
            <person name="Bertilsson S."/>
            <person name="Dopson M."/>
        </authorList>
    </citation>
    <scope>NUCLEOTIDE SEQUENCE</scope>
    <source>
        <strain evidence="1">MM415B03575</strain>
    </source>
</reference>
<dbReference type="AlphaFoldDB" id="A0A6M3L761"/>
<protein>
    <submittedName>
        <fullName evidence="1">Uncharacterized protein</fullName>
    </submittedName>
</protein>
<organism evidence="1">
    <name type="scientific">viral metagenome</name>
    <dbReference type="NCBI Taxonomy" id="1070528"/>
    <lineage>
        <taxon>unclassified sequences</taxon>
        <taxon>metagenomes</taxon>
        <taxon>organismal metagenomes</taxon>
    </lineage>
</organism>
<accession>A0A6M3L761</accession>
<evidence type="ECO:0000313" key="1">
    <source>
        <dbReference type="EMBL" id="QJA90787.1"/>
    </source>
</evidence>
<proteinExistence type="predicted"/>
<gene>
    <name evidence="1" type="ORF">MM415B03575_0005</name>
</gene>
<name>A0A6M3L761_9ZZZZ</name>